<dbReference type="PROSITE" id="PS51371">
    <property type="entry name" value="CBS"/>
    <property type="match status" value="1"/>
</dbReference>
<dbReference type="SUPFAM" id="SSF54631">
    <property type="entry name" value="CBS-domain pair"/>
    <property type="match status" value="1"/>
</dbReference>
<reference evidence="4" key="1">
    <citation type="submission" date="2017-09" db="EMBL/GenBank/DDBJ databases">
        <authorList>
            <person name="Varghese N."/>
            <person name="Submissions S."/>
        </authorList>
    </citation>
    <scope>NUCLEOTIDE SEQUENCE [LARGE SCALE GENOMIC DNA]</scope>
    <source>
        <strain evidence="4">MSL47</strain>
    </source>
</reference>
<protein>
    <submittedName>
        <fullName evidence="3">CBS domain-containing protein</fullName>
    </submittedName>
</protein>
<dbReference type="InterPro" id="IPR046342">
    <property type="entry name" value="CBS_dom_sf"/>
</dbReference>
<dbReference type="Proteomes" id="UP000219573">
    <property type="component" value="Unassembled WGS sequence"/>
</dbReference>
<dbReference type="AlphaFoldDB" id="A0A285I202"/>
<gene>
    <name evidence="3" type="ORF">SAMN06265827_12921</name>
</gene>
<dbReference type="Pfam" id="PF00571">
    <property type="entry name" value="CBS"/>
    <property type="match status" value="1"/>
</dbReference>
<feature type="domain" description="CBS" evidence="2">
    <location>
        <begin position="95"/>
        <end position="156"/>
    </location>
</feature>
<organism evidence="3 4">
    <name type="scientific">Orenia metallireducens</name>
    <dbReference type="NCBI Taxonomy" id="1413210"/>
    <lineage>
        <taxon>Bacteria</taxon>
        <taxon>Bacillati</taxon>
        <taxon>Bacillota</taxon>
        <taxon>Clostridia</taxon>
        <taxon>Halanaerobiales</taxon>
        <taxon>Halobacteroidaceae</taxon>
        <taxon>Orenia</taxon>
    </lineage>
</organism>
<keyword evidence="4" id="KW-1185">Reference proteome</keyword>
<dbReference type="InterPro" id="IPR000644">
    <property type="entry name" value="CBS_dom"/>
</dbReference>
<dbReference type="OrthoDB" id="384703at2"/>
<sequence length="238" mass="27202">MSNSNNFLNYFNKIYKFLAQSANTTTKESFVSLVKGLSKAGNWKVKNYKDDLIQFAYLRNAIVHQSTGDIIAEPNDEIVKKISDVHILLTNPPRIDSLGLDKVLTLGIDDSVMDAVKVMYENSYSQVPVYNDEKFMDLLTSNTITRYLGSEADKDEEFILLANSKVEDVLEYREEAFKYKFLSRNDSLLDVIEIFEEGEKSGERLEAILVTQNAKVTDSLLKIITVWDLPEIYNRISK</sequence>
<dbReference type="RefSeq" id="WP_097019084.1">
    <property type="nucleotide sequence ID" value="NZ_OBDZ01000029.1"/>
</dbReference>
<evidence type="ECO:0000256" key="1">
    <source>
        <dbReference type="PROSITE-ProRule" id="PRU00703"/>
    </source>
</evidence>
<evidence type="ECO:0000313" key="3">
    <source>
        <dbReference type="EMBL" id="SNY42030.1"/>
    </source>
</evidence>
<evidence type="ECO:0000259" key="2">
    <source>
        <dbReference type="PROSITE" id="PS51371"/>
    </source>
</evidence>
<proteinExistence type="predicted"/>
<dbReference type="EMBL" id="OBDZ01000029">
    <property type="protein sequence ID" value="SNY42030.1"/>
    <property type="molecule type" value="Genomic_DNA"/>
</dbReference>
<name>A0A285I202_9FIRM</name>
<accession>A0A285I202</accession>
<evidence type="ECO:0000313" key="4">
    <source>
        <dbReference type="Proteomes" id="UP000219573"/>
    </source>
</evidence>
<keyword evidence="1" id="KW-0129">CBS domain</keyword>
<dbReference type="Gene3D" id="3.10.580.10">
    <property type="entry name" value="CBS-domain"/>
    <property type="match status" value="1"/>
</dbReference>